<dbReference type="GO" id="GO:0043093">
    <property type="term" value="P:FtsZ-dependent cytokinesis"/>
    <property type="evidence" value="ECO:0007669"/>
    <property type="project" value="UniProtKB-UniRule"/>
</dbReference>
<organism evidence="7 8">
    <name type="scientific">Avibacterium paragallinarum</name>
    <name type="common">Haemophilus gallinarum</name>
    <dbReference type="NCBI Taxonomy" id="728"/>
    <lineage>
        <taxon>Bacteria</taxon>
        <taxon>Pseudomonadati</taxon>
        <taxon>Pseudomonadota</taxon>
        <taxon>Gammaproteobacteria</taxon>
        <taxon>Pasteurellales</taxon>
        <taxon>Pasteurellaceae</taxon>
        <taxon>Avibacterium</taxon>
    </lineage>
</organism>
<evidence type="ECO:0000256" key="3">
    <source>
        <dbReference type="ARBA" id="ARBA00022764"/>
    </source>
</evidence>
<keyword evidence="3 5" id="KW-0574">Periplasm</keyword>
<sequence>MNLMLKLPLNQNQQTKMKKISRRQLFKNALTFGAFSTIPNSLWAATRQPLPIPPLMETRRGRPLFLEMTSVRIPLQQEKQTEVWGFNGNYLGPTLKMRQGDFAKLNYRNSLSQVIALAIQGLQVEGEALGGISHPFKPGQSWAPILPITQAACTCYYSACTLGYSAYQTYRGLLGLCIIEDKKSRKSSLPQKYGINDIPLILQDMRLNDEGVQLFQQNRPHFFGNRLFVNGQESPYLEVPRGWVRLRLLNASLSRRYELRFDDDRDFQLIALDQGFLPQAKTMNVLSLSPSERAEILVNLNEGDNTTLIAGKKRNIFSRVTGFFSGENELIDNTVLELRPQGLSSAFEQHTAMQFNTDAPQSLKANISQERQFHIDADNGMLNQQRFDPRRIDVNTRLGSIERWILTSISPTGFKIQGAKFIVESINDKPISDSDIAWKDSLWIEGKVQILVRFEHASSNSHPFTFGAADLIAADKGCLGLIVVQ</sequence>
<name>A0A377I8X7_AVIPA</name>
<proteinExistence type="inferred from homology"/>
<dbReference type="GO" id="GO:0030288">
    <property type="term" value="C:outer membrane-bounded periplasmic space"/>
    <property type="evidence" value="ECO:0007669"/>
    <property type="project" value="UniProtKB-UniRule"/>
</dbReference>
<reference evidence="7 8" key="1">
    <citation type="submission" date="2018-06" db="EMBL/GenBank/DDBJ databases">
        <authorList>
            <consortium name="Pathogen Informatics"/>
            <person name="Doyle S."/>
        </authorList>
    </citation>
    <scope>NUCLEOTIDE SEQUENCE [LARGE SCALE GENOMIC DNA]</scope>
    <source>
        <strain evidence="7 8">NCTC11296</strain>
    </source>
</reference>
<dbReference type="Gene3D" id="2.60.40.420">
    <property type="entry name" value="Cupredoxins - blue copper proteins"/>
    <property type="match status" value="3"/>
</dbReference>
<dbReference type="InterPro" id="IPR008972">
    <property type="entry name" value="Cupredoxin"/>
</dbReference>
<evidence type="ECO:0000256" key="5">
    <source>
        <dbReference type="HAMAP-Rule" id="MF_00915"/>
    </source>
</evidence>
<dbReference type="PANTHER" id="PTHR48267:SF1">
    <property type="entry name" value="BILIRUBIN OXIDASE"/>
    <property type="match status" value="1"/>
</dbReference>
<dbReference type="AlphaFoldDB" id="A0A377I8X7"/>
<evidence type="ECO:0000256" key="2">
    <source>
        <dbReference type="ARBA" id="ARBA00022729"/>
    </source>
</evidence>
<comment type="similarity">
    <text evidence="5">Belongs to the FtsP family.</text>
</comment>
<dbReference type="Proteomes" id="UP000254465">
    <property type="component" value="Unassembled WGS sequence"/>
</dbReference>
<evidence type="ECO:0000313" key="8">
    <source>
        <dbReference type="Proteomes" id="UP000254465"/>
    </source>
</evidence>
<dbReference type="PANTHER" id="PTHR48267">
    <property type="entry name" value="CUPREDOXIN SUPERFAMILY PROTEIN"/>
    <property type="match status" value="1"/>
</dbReference>
<dbReference type="SUPFAM" id="SSF49503">
    <property type="entry name" value="Cupredoxins"/>
    <property type="match status" value="3"/>
</dbReference>
<keyword evidence="4 5" id="KW-0131">Cell cycle</keyword>
<dbReference type="InterPro" id="IPR045087">
    <property type="entry name" value="Cu-oxidase_fam"/>
</dbReference>
<dbReference type="InterPro" id="IPR011707">
    <property type="entry name" value="Cu-oxidase-like_N"/>
</dbReference>
<evidence type="ECO:0000256" key="1">
    <source>
        <dbReference type="ARBA" id="ARBA00022618"/>
    </source>
</evidence>
<comment type="function">
    <text evidence="5">Cell division protein that is required for growth during stress conditions. May be involved in protecting or stabilizing the divisomal assembly under conditions of stress.</text>
</comment>
<feature type="domain" description="Plastocyanin-like" evidence="6">
    <location>
        <begin position="70"/>
        <end position="183"/>
    </location>
</feature>
<evidence type="ECO:0000259" key="6">
    <source>
        <dbReference type="Pfam" id="PF07732"/>
    </source>
</evidence>
<keyword evidence="2" id="KW-0732">Signal</keyword>
<dbReference type="GO" id="GO:0005507">
    <property type="term" value="F:copper ion binding"/>
    <property type="evidence" value="ECO:0007669"/>
    <property type="project" value="InterPro"/>
</dbReference>
<dbReference type="CDD" id="cd13867">
    <property type="entry name" value="CuRO_2_CueO_FtsP"/>
    <property type="match status" value="1"/>
</dbReference>
<keyword evidence="1 5" id="KW-0132">Cell division</keyword>
<comment type="subcellular location">
    <subcellularLocation>
        <location evidence="5">Periplasm</location>
    </subcellularLocation>
    <text evidence="5">Localizes to the division septum.</text>
</comment>
<dbReference type="GO" id="GO:0032153">
    <property type="term" value="C:cell division site"/>
    <property type="evidence" value="ECO:0007669"/>
    <property type="project" value="UniProtKB-UniRule"/>
</dbReference>
<accession>A0A377I8X7</accession>
<evidence type="ECO:0000313" key="7">
    <source>
        <dbReference type="EMBL" id="STO71764.1"/>
    </source>
</evidence>
<dbReference type="EMBL" id="UGHK01000002">
    <property type="protein sequence ID" value="STO71764.1"/>
    <property type="molecule type" value="Genomic_DNA"/>
</dbReference>
<dbReference type="Pfam" id="PF07732">
    <property type="entry name" value="Cu-oxidase_3"/>
    <property type="match status" value="1"/>
</dbReference>
<gene>
    <name evidence="5 7" type="primary">ftsP</name>
    <name evidence="7" type="ORF">NCTC11296_01677</name>
</gene>
<dbReference type="InterPro" id="IPR026589">
    <property type="entry name" value="FtsP"/>
</dbReference>
<dbReference type="HAMAP" id="MF_00915">
    <property type="entry name" value="FtsP"/>
    <property type="match status" value="1"/>
</dbReference>
<evidence type="ECO:0000256" key="4">
    <source>
        <dbReference type="ARBA" id="ARBA00023306"/>
    </source>
</evidence>
<protein>
    <recommendedName>
        <fullName evidence="5">Cell division protein FtsP</fullName>
    </recommendedName>
</protein>